<keyword evidence="1" id="KW-0472">Membrane</keyword>
<sequence length="172" mass="19498">MQMKVPDVNRCCFCIPLRPGIILFAYLNIIFSVLSVTCLVITTELQKTSITHDPSVEVMISTVLFSILGMGVILNFLLLIAGYQKDVSMLRLYNYYALVTTLAALVPTCFLFSRKMFTEVFVALFVIAMQCYVIVLVRSEVVKLEENKLKNTEVSHSRFHNCIDISDRVTLV</sequence>
<dbReference type="OrthoDB" id="6928303at2759"/>
<feature type="transmembrane region" description="Helical" evidence="1">
    <location>
        <begin position="21"/>
        <end position="43"/>
    </location>
</feature>
<reference evidence="3" key="1">
    <citation type="submission" date="2025-08" db="UniProtKB">
        <authorList>
            <consortium name="RefSeq"/>
        </authorList>
    </citation>
    <scope>IDENTIFICATION</scope>
    <source>
        <tissue evidence="3">Whole body</tissue>
    </source>
</reference>
<dbReference type="Proteomes" id="UP001652626">
    <property type="component" value="Chromosome 4"/>
</dbReference>
<gene>
    <name evidence="3" type="primary">LOC113394422</name>
</gene>
<keyword evidence="2" id="KW-1185">Reference proteome</keyword>
<keyword evidence="1" id="KW-1133">Transmembrane helix</keyword>
<feature type="transmembrane region" description="Helical" evidence="1">
    <location>
        <begin position="63"/>
        <end position="83"/>
    </location>
</feature>
<keyword evidence="1" id="KW-0812">Transmembrane</keyword>
<evidence type="ECO:0000256" key="1">
    <source>
        <dbReference type="SAM" id="Phobius"/>
    </source>
</evidence>
<dbReference type="RefSeq" id="XP_026487514.1">
    <property type="nucleotide sequence ID" value="XM_026631729.2"/>
</dbReference>
<dbReference type="OMA" id="CYVIVLV"/>
<name>A0A8B8HRP7_VANTA</name>
<proteinExistence type="predicted"/>
<evidence type="ECO:0000313" key="3">
    <source>
        <dbReference type="RefSeq" id="XP_026487514.1"/>
    </source>
</evidence>
<accession>A0A8B8HRP7</accession>
<protein>
    <submittedName>
        <fullName evidence="3">Uncharacterized protein LOC113394422</fullName>
    </submittedName>
</protein>
<feature type="transmembrane region" description="Helical" evidence="1">
    <location>
        <begin position="120"/>
        <end position="137"/>
    </location>
</feature>
<organism evidence="2 3">
    <name type="scientific">Vanessa tameamea</name>
    <name type="common">Kamehameha butterfly</name>
    <dbReference type="NCBI Taxonomy" id="334116"/>
    <lineage>
        <taxon>Eukaryota</taxon>
        <taxon>Metazoa</taxon>
        <taxon>Ecdysozoa</taxon>
        <taxon>Arthropoda</taxon>
        <taxon>Hexapoda</taxon>
        <taxon>Insecta</taxon>
        <taxon>Pterygota</taxon>
        <taxon>Neoptera</taxon>
        <taxon>Endopterygota</taxon>
        <taxon>Lepidoptera</taxon>
        <taxon>Glossata</taxon>
        <taxon>Ditrysia</taxon>
        <taxon>Papilionoidea</taxon>
        <taxon>Nymphalidae</taxon>
        <taxon>Nymphalinae</taxon>
        <taxon>Vanessa</taxon>
    </lineage>
</organism>
<dbReference type="AlphaFoldDB" id="A0A8B8HRP7"/>
<dbReference type="GeneID" id="113394422"/>
<feature type="transmembrane region" description="Helical" evidence="1">
    <location>
        <begin position="95"/>
        <end position="114"/>
    </location>
</feature>
<evidence type="ECO:0000313" key="2">
    <source>
        <dbReference type="Proteomes" id="UP001652626"/>
    </source>
</evidence>